<dbReference type="SUPFAM" id="SSF48452">
    <property type="entry name" value="TPR-like"/>
    <property type="match status" value="1"/>
</dbReference>
<reference evidence="1 2" key="1">
    <citation type="submission" date="2018-05" db="EMBL/GenBank/DDBJ databases">
        <title>Genome sequencing of Flavobacterium sp. HYN0049.</title>
        <authorList>
            <person name="Yi H."/>
            <person name="Baek C."/>
        </authorList>
    </citation>
    <scope>NUCLEOTIDE SEQUENCE [LARGE SCALE GENOMIC DNA]</scope>
    <source>
        <strain evidence="1 2">HYN0049</strain>
    </source>
</reference>
<protein>
    <recommendedName>
        <fullName evidence="3">Tetratricopeptide repeat protein</fullName>
    </recommendedName>
</protein>
<dbReference type="OrthoDB" id="1354240at2"/>
<dbReference type="AlphaFoldDB" id="A0A2S1SFU4"/>
<evidence type="ECO:0000313" key="1">
    <source>
        <dbReference type="EMBL" id="AWI25288.1"/>
    </source>
</evidence>
<dbReference type="Gene3D" id="1.25.40.10">
    <property type="entry name" value="Tetratricopeptide repeat domain"/>
    <property type="match status" value="1"/>
</dbReference>
<dbReference type="RefSeq" id="WP_108903082.1">
    <property type="nucleotide sequence ID" value="NZ_CP029187.1"/>
</dbReference>
<sequence length="505" mass="57561">MDNFTRKDFIRLTSLGIAATLLPVQKINAISSLAKIKGKTTDDDFQTAFLLAKTAKQNFYNKNFVDAESQYLRCISLAPRAIRFYDGLDNVYCAQGLPLLSVELFKNGMALNPGVIAFYDRAARSLMRLELGNKLLALDYQAKISSPSLLQDAAKLYERAISIDNTKKYLSVGYEKVLAKIAIAPLIPGYKVNRVFKNLKNANRNTYKAAINQKTDEEINALIKKIDTKQRRELFKNKEIEERTINMLLQKKKYYDILQKRGTLTTVEEFDNAVKLFEIDYKDPNSLRKLRLLYYSNNRFFDFIDVRKRFAAASGTFHGYLGVMDTMELSYKKQQAGTEVLDEALLIGLDIKENWSLSFQNETEVVIKIVKILLLLSRSSEAQLMIEGLMMKVKTPTISVNNKLILFYSKIFMEQNPAMSKNILLIGAKEVSEIERMEMESKDPNLGLVGQLADNKSKDKFKDNISLYYQLFFAHMALGDVTSATDILDRLLVNNPLDSFVLTRA</sequence>
<organism evidence="1 2">
    <name type="scientific">Flavobacterium pallidum</name>
    <dbReference type="NCBI Taxonomy" id="2172098"/>
    <lineage>
        <taxon>Bacteria</taxon>
        <taxon>Pseudomonadati</taxon>
        <taxon>Bacteroidota</taxon>
        <taxon>Flavobacteriia</taxon>
        <taxon>Flavobacteriales</taxon>
        <taxon>Flavobacteriaceae</taxon>
        <taxon>Flavobacterium</taxon>
    </lineage>
</organism>
<gene>
    <name evidence="1" type="ORF">HYN49_04900</name>
</gene>
<dbReference type="KEGG" id="fpal:HYN49_04900"/>
<proteinExistence type="predicted"/>
<accession>A0A2S1SFU4</accession>
<dbReference type="Proteomes" id="UP000244937">
    <property type="component" value="Chromosome"/>
</dbReference>
<dbReference type="InterPro" id="IPR011990">
    <property type="entry name" value="TPR-like_helical_dom_sf"/>
</dbReference>
<name>A0A2S1SFU4_9FLAO</name>
<evidence type="ECO:0000313" key="2">
    <source>
        <dbReference type="Proteomes" id="UP000244937"/>
    </source>
</evidence>
<keyword evidence="2" id="KW-1185">Reference proteome</keyword>
<dbReference type="EMBL" id="CP029187">
    <property type="protein sequence ID" value="AWI25288.1"/>
    <property type="molecule type" value="Genomic_DNA"/>
</dbReference>
<evidence type="ECO:0008006" key="3">
    <source>
        <dbReference type="Google" id="ProtNLM"/>
    </source>
</evidence>